<dbReference type="AlphaFoldDB" id="A0A921GR75"/>
<dbReference type="GO" id="GO:0005886">
    <property type="term" value="C:plasma membrane"/>
    <property type="evidence" value="ECO:0007669"/>
    <property type="project" value="UniProtKB-SubCell"/>
</dbReference>
<proteinExistence type="predicted"/>
<evidence type="ECO:0000313" key="2">
    <source>
        <dbReference type="EMBL" id="HJF50826.1"/>
    </source>
</evidence>
<dbReference type="GO" id="GO:0140359">
    <property type="term" value="F:ABC-type transporter activity"/>
    <property type="evidence" value="ECO:0007669"/>
    <property type="project" value="InterPro"/>
</dbReference>
<keyword evidence="1" id="KW-0472">Membrane</keyword>
<dbReference type="EMBL" id="DYWO01000412">
    <property type="protein sequence ID" value="HJF50826.1"/>
    <property type="molecule type" value="Genomic_DNA"/>
</dbReference>
<protein>
    <submittedName>
        <fullName evidence="2">ABC transporter permease</fullName>
    </submittedName>
</protein>
<name>A0A921GR75_9MICO</name>
<organism evidence="2 3">
    <name type="scientific">Brachybacterium paraconglomeratum</name>
    <dbReference type="NCBI Taxonomy" id="173362"/>
    <lineage>
        <taxon>Bacteria</taxon>
        <taxon>Bacillati</taxon>
        <taxon>Actinomycetota</taxon>
        <taxon>Actinomycetes</taxon>
        <taxon>Micrococcales</taxon>
        <taxon>Dermabacteraceae</taxon>
        <taxon>Brachybacterium</taxon>
    </lineage>
</organism>
<dbReference type="PANTHER" id="PTHR43471">
    <property type="entry name" value="ABC TRANSPORTER PERMEASE"/>
    <property type="match status" value="1"/>
</dbReference>
<feature type="transmembrane region" description="Helical" evidence="1">
    <location>
        <begin position="200"/>
        <end position="224"/>
    </location>
</feature>
<feature type="transmembrane region" description="Helical" evidence="1">
    <location>
        <begin position="46"/>
        <end position="65"/>
    </location>
</feature>
<keyword evidence="1" id="KW-0812">Transmembrane</keyword>
<feature type="transmembrane region" description="Helical" evidence="1">
    <location>
        <begin position="135"/>
        <end position="158"/>
    </location>
</feature>
<accession>A0A921GR75</accession>
<reference evidence="2" key="1">
    <citation type="journal article" date="2021" name="PeerJ">
        <title>Extensive microbial diversity within the chicken gut microbiome revealed by metagenomics and culture.</title>
        <authorList>
            <person name="Gilroy R."/>
            <person name="Ravi A."/>
            <person name="Getino M."/>
            <person name="Pursley I."/>
            <person name="Horton D.L."/>
            <person name="Alikhan N.F."/>
            <person name="Baker D."/>
            <person name="Gharbi K."/>
            <person name="Hall N."/>
            <person name="Watson M."/>
            <person name="Adriaenssens E.M."/>
            <person name="Foster-Nyarko E."/>
            <person name="Jarju S."/>
            <person name="Secka A."/>
            <person name="Antonio M."/>
            <person name="Oren A."/>
            <person name="Chaudhuri R.R."/>
            <person name="La Ragione R."/>
            <person name="Hildebrand F."/>
            <person name="Pallen M.J."/>
        </authorList>
    </citation>
    <scope>NUCLEOTIDE SEQUENCE</scope>
    <source>
        <strain evidence="2">1647</strain>
    </source>
</reference>
<evidence type="ECO:0000256" key="1">
    <source>
        <dbReference type="SAM" id="Phobius"/>
    </source>
</evidence>
<evidence type="ECO:0000313" key="3">
    <source>
        <dbReference type="Proteomes" id="UP000775129"/>
    </source>
</evidence>
<feature type="transmembrane region" description="Helical" evidence="1">
    <location>
        <begin position="338"/>
        <end position="358"/>
    </location>
</feature>
<dbReference type="Proteomes" id="UP000775129">
    <property type="component" value="Unassembled WGS sequence"/>
</dbReference>
<feature type="transmembrane region" description="Helical" evidence="1">
    <location>
        <begin position="164"/>
        <end position="188"/>
    </location>
</feature>
<sequence>MSTPQTLEAGPGTDRPRGRGSYALRWRGLRLVTSLELRQRLRSKRWYVALAVWTLVMMGIGALGLGPTLYSAQWEDVGPIAAMVFSLQMILVLFAMLLVVPALSAGSINGDRTAGTLATLQASLLSPAEIVLGKLLAGFLTGLAFLVLALPSLVPIALLGSIGILYMLRLLGVIVLLTLCVTAVGLGLSALTSRQLGSVVLAYVIVFGVTVVLPIAWGSTAVVLNEEREVTNYYSVYDDEYSMEKSRCVAEQVEETVPRLDLSLPLLWGNPVVLLAEAAPTLPADYDPLEDPDTDLLTTLKTGMRSAATTTHPVHSVHCSPEDPGYPTDLGTPPNRPVWPMGLGLWLLVGVLSLLVAVRRLAVPVRHLGAGTRIA</sequence>
<keyword evidence="1" id="KW-1133">Transmembrane helix</keyword>
<feature type="transmembrane region" description="Helical" evidence="1">
    <location>
        <begin position="77"/>
        <end position="103"/>
    </location>
</feature>
<gene>
    <name evidence="2" type="ORF">K8W24_13730</name>
</gene>
<comment type="caution">
    <text evidence="2">The sequence shown here is derived from an EMBL/GenBank/DDBJ whole genome shotgun (WGS) entry which is preliminary data.</text>
</comment>
<reference evidence="2" key="2">
    <citation type="submission" date="2021-09" db="EMBL/GenBank/DDBJ databases">
        <authorList>
            <person name="Gilroy R."/>
        </authorList>
    </citation>
    <scope>NUCLEOTIDE SEQUENCE</scope>
    <source>
        <strain evidence="2">1647</strain>
    </source>
</reference>
<dbReference type="Pfam" id="PF12679">
    <property type="entry name" value="ABC2_membrane_2"/>
    <property type="match status" value="1"/>
</dbReference>